<evidence type="ECO:0000256" key="4">
    <source>
        <dbReference type="ARBA" id="ARBA00023136"/>
    </source>
</evidence>
<feature type="transmembrane region" description="Helical" evidence="6">
    <location>
        <begin position="504"/>
        <end position="523"/>
    </location>
</feature>
<feature type="compositionally biased region" description="Polar residues" evidence="5">
    <location>
        <begin position="281"/>
        <end position="327"/>
    </location>
</feature>
<feature type="compositionally biased region" description="Polar residues" evidence="5">
    <location>
        <begin position="185"/>
        <end position="209"/>
    </location>
</feature>
<evidence type="ECO:0000256" key="5">
    <source>
        <dbReference type="SAM" id="MobiDB-lite"/>
    </source>
</evidence>
<reference evidence="7 8" key="1">
    <citation type="submission" date="2014-06" db="EMBL/GenBank/DDBJ databases">
        <authorList>
            <person name="Swart Estienne"/>
        </authorList>
    </citation>
    <scope>NUCLEOTIDE SEQUENCE [LARGE SCALE GENOMIC DNA]</scope>
    <source>
        <strain evidence="7 8">130c</strain>
    </source>
</reference>
<feature type="transmembrane region" description="Helical" evidence="6">
    <location>
        <begin position="382"/>
        <end position="402"/>
    </location>
</feature>
<dbReference type="PANTHER" id="PTHR11040">
    <property type="entry name" value="ZINC/IRON TRANSPORTER"/>
    <property type="match status" value="1"/>
</dbReference>
<organism evidence="7 8">
    <name type="scientific">Stylonychia lemnae</name>
    <name type="common">Ciliate</name>
    <dbReference type="NCBI Taxonomy" id="5949"/>
    <lineage>
        <taxon>Eukaryota</taxon>
        <taxon>Sar</taxon>
        <taxon>Alveolata</taxon>
        <taxon>Ciliophora</taxon>
        <taxon>Intramacronucleata</taxon>
        <taxon>Spirotrichea</taxon>
        <taxon>Stichotrichia</taxon>
        <taxon>Sporadotrichida</taxon>
        <taxon>Oxytrichidae</taxon>
        <taxon>Stylonychinae</taxon>
        <taxon>Stylonychia</taxon>
    </lineage>
</organism>
<dbReference type="PANTHER" id="PTHR11040:SF140">
    <property type="entry name" value="ZRT (ZRT), IRT- (IRT-) LIKE PROTEIN TRANSPORTER"/>
    <property type="match status" value="1"/>
</dbReference>
<protein>
    <submittedName>
        <fullName evidence="7">Zip zinc transporter family protein</fullName>
    </submittedName>
</protein>
<dbReference type="OMA" id="HREAMND"/>
<feature type="compositionally biased region" description="Acidic residues" evidence="5">
    <location>
        <begin position="174"/>
        <end position="183"/>
    </location>
</feature>
<comment type="subcellular location">
    <subcellularLocation>
        <location evidence="1">Membrane</location>
        <topology evidence="1">Multi-pass membrane protein</topology>
    </subcellularLocation>
</comment>
<dbReference type="OrthoDB" id="10263369at2759"/>
<accession>A0A078AVC0</accession>
<keyword evidence="8" id="KW-1185">Reference proteome</keyword>
<dbReference type="InterPro" id="IPR003689">
    <property type="entry name" value="ZIP"/>
</dbReference>
<name>A0A078AVC0_STYLE</name>
<evidence type="ECO:0000256" key="2">
    <source>
        <dbReference type="ARBA" id="ARBA00022692"/>
    </source>
</evidence>
<feature type="region of interest" description="Disordered" evidence="5">
    <location>
        <begin position="275"/>
        <end position="364"/>
    </location>
</feature>
<keyword evidence="4 6" id="KW-0472">Membrane</keyword>
<evidence type="ECO:0000256" key="6">
    <source>
        <dbReference type="SAM" id="Phobius"/>
    </source>
</evidence>
<dbReference type="Pfam" id="PF02535">
    <property type="entry name" value="Zip"/>
    <property type="match status" value="2"/>
</dbReference>
<feature type="region of interest" description="Disordered" evidence="5">
    <location>
        <begin position="171"/>
        <end position="209"/>
    </location>
</feature>
<dbReference type="Proteomes" id="UP000039865">
    <property type="component" value="Unassembled WGS sequence"/>
</dbReference>
<evidence type="ECO:0000313" key="7">
    <source>
        <dbReference type="EMBL" id="CDW86129.1"/>
    </source>
</evidence>
<proteinExistence type="predicted"/>
<feature type="transmembrane region" description="Helical" evidence="6">
    <location>
        <begin position="443"/>
        <end position="464"/>
    </location>
</feature>
<dbReference type="AlphaFoldDB" id="A0A078AVC0"/>
<evidence type="ECO:0000256" key="3">
    <source>
        <dbReference type="ARBA" id="ARBA00022989"/>
    </source>
</evidence>
<feature type="transmembrane region" description="Helical" evidence="6">
    <location>
        <begin position="143"/>
        <end position="160"/>
    </location>
</feature>
<sequence length="525" mass="59331">MGESKSSSENSNEDVYIKLGFILFIFIETVLFGIIPQRWKACRNNDYFLSIANCFSGGVFLAIAFVHIIPESTQIYYQYKYTQEFLDSDITLKLHQRYHDNIPKLLAQRKLLTSTRGNQNVTITINELSDIVSDYIGESYENFPLPFVLVFAGYAFILLLDKVLIDNHAHSDNDDSQNQDEDNPFYSQPSETASPSPLLTNNSKQKMVSSNIQDQYKDIDTYIQYEDSQKKRFKSNEEMNITSKMLRRKSIQEDIKLRQDFKKLVSRNDKLSSHMSALIQDRSSNKQISNRQTKNSNLFKSLDNVNSNVKHYSSNKATSGNFSQDFNGQEDAASRERLDTISEQSSDNQNEKDKTKNINTSQDQVEHVHNHGTSCRVYLQSLALLIALTTHSIFEGIALGLISDVAGMINIMLGLICHKGPAAMSLGISLSKRFKQKSEQRKAIVLIILFGLATPIGIGIGMLIKSTSSLVEVLFNSFAAGTFIYIAASEVIVEEFSILGHNKWIKMLFFVIGAVIITCMWLLES</sequence>
<feature type="transmembrane region" description="Helical" evidence="6">
    <location>
        <begin position="470"/>
        <end position="492"/>
    </location>
</feature>
<feature type="transmembrane region" description="Helical" evidence="6">
    <location>
        <begin position="15"/>
        <end position="35"/>
    </location>
</feature>
<dbReference type="GO" id="GO:0016020">
    <property type="term" value="C:membrane"/>
    <property type="evidence" value="ECO:0007669"/>
    <property type="project" value="UniProtKB-SubCell"/>
</dbReference>
<dbReference type="EMBL" id="CCKQ01014374">
    <property type="protein sequence ID" value="CDW86129.1"/>
    <property type="molecule type" value="Genomic_DNA"/>
</dbReference>
<evidence type="ECO:0000313" key="8">
    <source>
        <dbReference type="Proteomes" id="UP000039865"/>
    </source>
</evidence>
<keyword evidence="3 6" id="KW-1133">Transmembrane helix</keyword>
<gene>
    <name evidence="7" type="primary">Contig12653.g13502</name>
    <name evidence="7" type="ORF">STYLEM_15220</name>
</gene>
<keyword evidence="2 6" id="KW-0812">Transmembrane</keyword>
<dbReference type="GO" id="GO:0005385">
    <property type="term" value="F:zinc ion transmembrane transporter activity"/>
    <property type="evidence" value="ECO:0007669"/>
    <property type="project" value="TreeGrafter"/>
</dbReference>
<feature type="transmembrane region" description="Helical" evidence="6">
    <location>
        <begin position="47"/>
        <end position="69"/>
    </location>
</feature>
<feature type="transmembrane region" description="Helical" evidence="6">
    <location>
        <begin position="408"/>
        <end position="431"/>
    </location>
</feature>
<dbReference type="InParanoid" id="A0A078AVC0"/>
<evidence type="ECO:0000256" key="1">
    <source>
        <dbReference type="ARBA" id="ARBA00004141"/>
    </source>
</evidence>